<protein>
    <submittedName>
        <fullName evidence="1">Stage II sporulation protein R</fullName>
    </submittedName>
</protein>
<dbReference type="Proteomes" id="UP000623681">
    <property type="component" value="Unassembled WGS sequence"/>
</dbReference>
<sequence>MKKVISLLVIILLVINTFVYFNSKSASDKSRDNLVQEISTKLIRFHVIANSDSDNDQQLKIKVKDAIISYIFPKLKDSPSIDESRKILKSCNDDILKLASSIIKNNGYNYSVKSTMGKENFPDKSYGNITLPQGEYEAYRVIIGSGEGKNWWCVMFPPLCFVDETRGQVSEKETEKQMKRVLSDDEYDEVNNDVKIKFKIFELIQKWIKK</sequence>
<dbReference type="EMBL" id="JAESWA010000022">
    <property type="protein sequence ID" value="MBL4932700.1"/>
    <property type="molecule type" value="Genomic_DNA"/>
</dbReference>
<keyword evidence="2" id="KW-1185">Reference proteome</keyword>
<gene>
    <name evidence="1" type="primary">spoIIR</name>
    <name evidence="1" type="ORF">JK634_12870</name>
</gene>
<evidence type="ECO:0000313" key="2">
    <source>
        <dbReference type="Proteomes" id="UP000623681"/>
    </source>
</evidence>
<accession>A0A937K5S6</accession>
<dbReference type="AlphaFoldDB" id="A0A937K5S6"/>
<dbReference type="NCBIfam" id="TIGR02837">
    <property type="entry name" value="spore_II_R"/>
    <property type="match status" value="1"/>
</dbReference>
<dbReference type="InterPro" id="IPR014202">
    <property type="entry name" value="Spore_II_R"/>
</dbReference>
<organism evidence="1 2">
    <name type="scientific">Clostridium paridis</name>
    <dbReference type="NCBI Taxonomy" id="2803863"/>
    <lineage>
        <taxon>Bacteria</taxon>
        <taxon>Bacillati</taxon>
        <taxon>Bacillota</taxon>
        <taxon>Clostridia</taxon>
        <taxon>Eubacteriales</taxon>
        <taxon>Clostridiaceae</taxon>
        <taxon>Clostridium</taxon>
    </lineage>
</organism>
<name>A0A937K5S6_9CLOT</name>
<reference evidence="1" key="1">
    <citation type="submission" date="2021-01" db="EMBL/GenBank/DDBJ databases">
        <title>Genome public.</title>
        <authorList>
            <person name="Liu C."/>
            <person name="Sun Q."/>
        </authorList>
    </citation>
    <scope>NUCLEOTIDE SEQUENCE</scope>
    <source>
        <strain evidence="1">YIM B02565</strain>
    </source>
</reference>
<dbReference type="Pfam" id="PF09551">
    <property type="entry name" value="Spore_II_R"/>
    <property type="match status" value="1"/>
</dbReference>
<evidence type="ECO:0000313" key="1">
    <source>
        <dbReference type="EMBL" id="MBL4932700.1"/>
    </source>
</evidence>
<dbReference type="RefSeq" id="WP_202768043.1">
    <property type="nucleotide sequence ID" value="NZ_JAESWA010000022.1"/>
</dbReference>
<proteinExistence type="predicted"/>
<comment type="caution">
    <text evidence="1">The sequence shown here is derived from an EMBL/GenBank/DDBJ whole genome shotgun (WGS) entry which is preliminary data.</text>
</comment>